<reference evidence="3" key="1">
    <citation type="submission" date="2016-10" db="EMBL/GenBank/DDBJ databases">
        <authorList>
            <person name="Varghese N."/>
            <person name="Submissions S."/>
        </authorList>
    </citation>
    <scope>NUCLEOTIDE SEQUENCE [LARGE SCALE GENOMIC DNA]</scope>
    <source>
        <strain evidence="3">ANC 5076</strain>
    </source>
</reference>
<protein>
    <submittedName>
        <fullName evidence="2">Endonuclease YncB, thermonuclease family</fullName>
    </submittedName>
</protein>
<dbReference type="SUPFAM" id="SSF50199">
    <property type="entry name" value="Staphylococcal nuclease"/>
    <property type="match status" value="1"/>
</dbReference>
<evidence type="ECO:0000259" key="1">
    <source>
        <dbReference type="PROSITE" id="PS50830"/>
    </source>
</evidence>
<keyword evidence="2" id="KW-0378">Hydrolase</keyword>
<proteinExistence type="predicted"/>
<dbReference type="Pfam" id="PF00565">
    <property type="entry name" value="SNase"/>
    <property type="match status" value="1"/>
</dbReference>
<dbReference type="EMBL" id="FOZU01000026">
    <property type="protein sequence ID" value="SFT13297.1"/>
    <property type="molecule type" value="Genomic_DNA"/>
</dbReference>
<feature type="domain" description="TNase-like" evidence="1">
    <location>
        <begin position="7"/>
        <end position="126"/>
    </location>
</feature>
<gene>
    <name evidence="2" type="ORF">SAMN05444586_102623</name>
</gene>
<keyword evidence="2" id="KW-0255">Endonuclease</keyword>
<dbReference type="PROSITE" id="PS50830">
    <property type="entry name" value="TNASE_3"/>
    <property type="match status" value="1"/>
</dbReference>
<keyword evidence="3" id="KW-1185">Reference proteome</keyword>
<evidence type="ECO:0000313" key="2">
    <source>
        <dbReference type="EMBL" id="SFT13297.1"/>
    </source>
</evidence>
<dbReference type="InterPro" id="IPR035437">
    <property type="entry name" value="SNase_OB-fold_sf"/>
</dbReference>
<accession>A0A1I6VI21</accession>
<dbReference type="SMART" id="SM00318">
    <property type="entry name" value="SNc"/>
    <property type="match status" value="1"/>
</dbReference>
<dbReference type="Proteomes" id="UP000182827">
    <property type="component" value="Unassembled WGS sequence"/>
</dbReference>
<evidence type="ECO:0000313" key="3">
    <source>
        <dbReference type="Proteomes" id="UP000182827"/>
    </source>
</evidence>
<sequence>MVIHHYQVLDGDTIASTDLAGKMIRIRLTGIDAPENDQPMGTKSHKRLEQCLAGKPLLINWSITDKYDRLLAKVISGKQDCNLAQVQNGYAWHYKYFENDQPLIDRKNYSQAESSARTKKLGLWKSECPTPPWDWRHKRIITCSK</sequence>
<dbReference type="PANTHER" id="PTHR12302">
    <property type="entry name" value="EBNA2 BINDING PROTEIN P100"/>
    <property type="match status" value="1"/>
</dbReference>
<dbReference type="GO" id="GO:0004519">
    <property type="term" value="F:endonuclease activity"/>
    <property type="evidence" value="ECO:0007669"/>
    <property type="project" value="UniProtKB-KW"/>
</dbReference>
<dbReference type="AlphaFoldDB" id="A0A1I6VI21"/>
<dbReference type="Gene3D" id="2.40.50.90">
    <property type="match status" value="1"/>
</dbReference>
<name>A0A1I6VI21_9GAMM</name>
<organism evidence="2 3">
    <name type="scientific">Acinetobacter bohemicus</name>
    <dbReference type="NCBI Taxonomy" id="1435036"/>
    <lineage>
        <taxon>Bacteria</taxon>
        <taxon>Pseudomonadati</taxon>
        <taxon>Pseudomonadota</taxon>
        <taxon>Gammaproteobacteria</taxon>
        <taxon>Moraxellales</taxon>
        <taxon>Moraxellaceae</taxon>
        <taxon>Acinetobacter</taxon>
    </lineage>
</organism>
<dbReference type="PANTHER" id="PTHR12302:SF26">
    <property type="entry name" value="BLR1266 PROTEIN"/>
    <property type="match status" value="1"/>
</dbReference>
<dbReference type="InterPro" id="IPR016071">
    <property type="entry name" value="Staphylococal_nuclease_OB-fold"/>
</dbReference>
<keyword evidence="2" id="KW-0540">Nuclease</keyword>